<feature type="compositionally biased region" description="Acidic residues" evidence="5">
    <location>
        <begin position="168"/>
        <end position="178"/>
    </location>
</feature>
<reference evidence="7" key="1">
    <citation type="submission" date="2019-05" db="EMBL/GenBank/DDBJ databases">
        <title>Genome sequence and methylation pattern of the halophilic Archaeon Natrinema versiforme BOL5-4.</title>
        <authorList>
            <person name="DasSarma P."/>
            <person name="Anton B.P."/>
            <person name="DasSarma S.L."/>
            <person name="Martinez F.L."/>
            <person name="Guzman D."/>
            <person name="Roberts R.J."/>
            <person name="DasSarma S."/>
        </authorList>
    </citation>
    <scope>NUCLEOTIDE SEQUENCE [LARGE SCALE GENOMIC DNA]</scope>
    <source>
        <strain evidence="7">BOL5-4</strain>
    </source>
</reference>
<proteinExistence type="predicted"/>
<evidence type="ECO:0000256" key="1">
    <source>
        <dbReference type="ARBA" id="ARBA00004613"/>
    </source>
</evidence>
<gene>
    <name evidence="6" type="ORF">FEJ81_04730</name>
</gene>
<evidence type="ECO:0000256" key="5">
    <source>
        <dbReference type="SAM" id="MobiDB-lite"/>
    </source>
</evidence>
<dbReference type="RefSeq" id="WP_138244192.1">
    <property type="nucleotide sequence ID" value="NZ_CP040330.1"/>
</dbReference>
<dbReference type="InterPro" id="IPR059100">
    <property type="entry name" value="TSP3_bac"/>
</dbReference>
<keyword evidence="3" id="KW-0732">Signal</keyword>
<dbReference type="PANTHER" id="PTHR37467:SF1">
    <property type="entry name" value="EXPORTED CALCIUM-BINDING GLYCOPROTEIN"/>
    <property type="match status" value="1"/>
</dbReference>
<dbReference type="GO" id="GO:0005509">
    <property type="term" value="F:calcium ion binding"/>
    <property type="evidence" value="ECO:0007669"/>
    <property type="project" value="InterPro"/>
</dbReference>
<dbReference type="GeneID" id="40264552"/>
<protein>
    <submittedName>
        <fullName evidence="6">Uncharacterized protein</fullName>
    </submittedName>
</protein>
<dbReference type="EMBL" id="CP040330">
    <property type="protein sequence ID" value="QCS41690.1"/>
    <property type="molecule type" value="Genomic_DNA"/>
</dbReference>
<feature type="compositionally biased region" description="Acidic residues" evidence="5">
    <location>
        <begin position="95"/>
        <end position="106"/>
    </location>
</feature>
<dbReference type="InterPro" id="IPR053180">
    <property type="entry name" value="Ca-binding_acidic-repeat"/>
</dbReference>
<feature type="region of interest" description="Disordered" evidence="5">
    <location>
        <begin position="32"/>
        <end position="233"/>
    </location>
</feature>
<organism evidence="6 7">
    <name type="scientific">Natrinema versiforme</name>
    <dbReference type="NCBI Taxonomy" id="88724"/>
    <lineage>
        <taxon>Archaea</taxon>
        <taxon>Methanobacteriati</taxon>
        <taxon>Methanobacteriota</taxon>
        <taxon>Stenosarchaea group</taxon>
        <taxon>Halobacteria</taxon>
        <taxon>Halobacteriales</taxon>
        <taxon>Natrialbaceae</taxon>
        <taxon>Natrinema</taxon>
    </lineage>
</organism>
<dbReference type="InterPro" id="IPR024079">
    <property type="entry name" value="MetalloPept_cat_dom_sf"/>
</dbReference>
<dbReference type="Gene3D" id="4.10.1080.10">
    <property type="entry name" value="TSP type-3 repeat"/>
    <property type="match status" value="1"/>
</dbReference>
<dbReference type="InterPro" id="IPR028974">
    <property type="entry name" value="TSP_type-3_rpt"/>
</dbReference>
<evidence type="ECO:0000256" key="4">
    <source>
        <dbReference type="ARBA" id="ARBA00022837"/>
    </source>
</evidence>
<dbReference type="Pfam" id="PF18884">
    <property type="entry name" value="TSP3_bac"/>
    <property type="match status" value="7"/>
</dbReference>
<keyword evidence="4" id="KW-0106">Calcium</keyword>
<evidence type="ECO:0000256" key="2">
    <source>
        <dbReference type="ARBA" id="ARBA00022525"/>
    </source>
</evidence>
<evidence type="ECO:0000313" key="6">
    <source>
        <dbReference type="EMBL" id="QCS41690.1"/>
    </source>
</evidence>
<evidence type="ECO:0000256" key="3">
    <source>
        <dbReference type="ARBA" id="ARBA00022729"/>
    </source>
</evidence>
<accession>A0A4P8WER1</accession>
<feature type="compositionally biased region" description="Acidic residues" evidence="5">
    <location>
        <begin position="190"/>
        <end position="199"/>
    </location>
</feature>
<feature type="compositionally biased region" description="Acidic residues" evidence="5">
    <location>
        <begin position="76"/>
        <end position="86"/>
    </location>
</feature>
<feature type="compositionally biased region" description="Acidic residues" evidence="5">
    <location>
        <begin position="144"/>
        <end position="158"/>
    </location>
</feature>
<feature type="compositionally biased region" description="Low complexity" evidence="5">
    <location>
        <begin position="32"/>
        <end position="41"/>
    </location>
</feature>
<sequence>MVSSRSVAALALVLAVGLLTVGFVGGTTVVDPDSDGVPPVTELRDGTAVFDADTDGDGLEDGAERRYGTDPTAADTDGDGLDDGAEVSEVGTDPLEADTDGDGLEDGTERRETGTDPTSSDTDGDGLADGDELREYETDPLAVDSDDDGLSDFGELEEYGTAPANPDTDGDGLEDGPEVLEHETEPTVADTDDDGLADGEEVHEYGTEPTTSDTDGDGLSDGAEVNRQDVFPDADPLRTDIYVEADTMERTDLERREVERIVTEFDEAPLENPDGSTGAALHVDLDETIPWDSETDVGDLNEIRAQYFDQQGLGYHYLVIVEDVAGDTSKGNVIGKAGLGTMMVESQSGRDQTGSTAMHELGHSLGLSNTDFEGIDTDEYSFSSYSSVMNYNAPRDYYGFSASGGVGDFDDWGYLDDHMFTPATSFVGSDD</sequence>
<dbReference type="SUPFAM" id="SSF55486">
    <property type="entry name" value="Metalloproteases ('zincins'), catalytic domain"/>
    <property type="match status" value="1"/>
</dbReference>
<dbReference type="PANTHER" id="PTHR37467">
    <property type="entry name" value="EXPORTED CALCIUM-BINDING GLYCOPROTEIN-RELATED"/>
    <property type="match status" value="1"/>
</dbReference>
<evidence type="ECO:0000313" key="7">
    <source>
        <dbReference type="Proteomes" id="UP000302218"/>
    </source>
</evidence>
<keyword evidence="2" id="KW-0964">Secreted</keyword>
<dbReference type="KEGG" id="nvr:FEJ81_04730"/>
<dbReference type="Gene3D" id="3.40.390.10">
    <property type="entry name" value="Collagenase (Catalytic Domain)"/>
    <property type="match status" value="1"/>
</dbReference>
<dbReference type="AlphaFoldDB" id="A0A4P8WER1"/>
<dbReference type="OrthoDB" id="291824at2157"/>
<dbReference type="GO" id="GO:0008237">
    <property type="term" value="F:metallopeptidase activity"/>
    <property type="evidence" value="ECO:0007669"/>
    <property type="project" value="InterPro"/>
</dbReference>
<dbReference type="Proteomes" id="UP000302218">
    <property type="component" value="Chromosome"/>
</dbReference>
<feature type="compositionally biased region" description="Acidic residues" evidence="5">
    <location>
        <begin position="52"/>
        <end position="61"/>
    </location>
</feature>
<comment type="subcellular location">
    <subcellularLocation>
        <location evidence="1">Secreted</location>
    </subcellularLocation>
</comment>
<name>A0A4P8WER1_9EURY</name>